<protein>
    <recommendedName>
        <fullName evidence="4">PH domain-containing protein</fullName>
    </recommendedName>
</protein>
<accession>A0A6M1KVC5</accession>
<evidence type="ECO:0008006" key="4">
    <source>
        <dbReference type="Google" id="ProtNLM"/>
    </source>
</evidence>
<keyword evidence="1" id="KW-0812">Transmembrane</keyword>
<feature type="transmembrane region" description="Helical" evidence="1">
    <location>
        <begin position="66"/>
        <end position="89"/>
    </location>
</feature>
<dbReference type="EMBL" id="SAIY01000001">
    <property type="protein sequence ID" value="NGM11302.1"/>
    <property type="molecule type" value="Genomic_DNA"/>
</dbReference>
<organism evidence="2 3">
    <name type="scientific">Verrucosispora sioxanthis</name>
    <dbReference type="NCBI Taxonomy" id="2499994"/>
    <lineage>
        <taxon>Bacteria</taxon>
        <taxon>Bacillati</taxon>
        <taxon>Actinomycetota</taxon>
        <taxon>Actinomycetes</taxon>
        <taxon>Micromonosporales</taxon>
        <taxon>Micromonosporaceae</taxon>
        <taxon>Micromonospora</taxon>
    </lineage>
</organism>
<evidence type="ECO:0000256" key="1">
    <source>
        <dbReference type="SAM" id="Phobius"/>
    </source>
</evidence>
<feature type="transmembrane region" description="Helical" evidence="1">
    <location>
        <begin position="39"/>
        <end position="60"/>
    </location>
</feature>
<name>A0A6M1KVC5_9ACTN</name>
<dbReference type="RefSeq" id="WP_164445224.1">
    <property type="nucleotide sequence ID" value="NZ_SAIY01000001.1"/>
</dbReference>
<dbReference type="Proteomes" id="UP000478148">
    <property type="component" value="Unassembled WGS sequence"/>
</dbReference>
<evidence type="ECO:0000313" key="3">
    <source>
        <dbReference type="Proteomes" id="UP000478148"/>
    </source>
</evidence>
<reference evidence="2 3" key="1">
    <citation type="submission" date="2020-02" db="EMBL/GenBank/DDBJ databases">
        <title>Draft Genome Sequence of Verrucosispora sp. Strain CWR15, Isolated from Gulf of Mexico Sponge.</title>
        <authorList>
            <person name="Kennedy S.J."/>
            <person name="Cella E."/>
            <person name="Azarian T."/>
            <person name="Baker B.J."/>
            <person name="Shaw L.N."/>
        </authorList>
    </citation>
    <scope>NUCLEOTIDE SEQUENCE [LARGE SCALE GENOMIC DNA]</scope>
    <source>
        <strain evidence="2 3">CWR15</strain>
    </source>
</reference>
<sequence length="189" mass="19793">MSSVDERQEVPEKVASLAAERGLGTLIDKRSSGNPIRSALTIVAVGAVAVLVSVALFALASSWRPLIWLAIPSLALGICAVGWFVVVLVRGFEAGYLYPGGMVYVHNGNARAATWAEMAEVEVQVFGGGTLFAGKTAAYVMKPTGQAPMRVNSTDVGLKDGEQDPVGAVILRLASEAGRPITQKLVGKK</sequence>
<comment type="caution">
    <text evidence="2">The sequence shown here is derived from an EMBL/GenBank/DDBJ whole genome shotgun (WGS) entry which is preliminary data.</text>
</comment>
<proteinExistence type="predicted"/>
<gene>
    <name evidence="2" type="ORF">ENC19_00715</name>
</gene>
<keyword evidence="1" id="KW-0472">Membrane</keyword>
<keyword evidence="1" id="KW-1133">Transmembrane helix</keyword>
<evidence type="ECO:0000313" key="2">
    <source>
        <dbReference type="EMBL" id="NGM11302.1"/>
    </source>
</evidence>
<dbReference type="AlphaFoldDB" id="A0A6M1KVC5"/>
<keyword evidence="3" id="KW-1185">Reference proteome</keyword>